<feature type="transmembrane region" description="Helical" evidence="16">
    <location>
        <begin position="1400"/>
        <end position="1426"/>
    </location>
</feature>
<evidence type="ECO:0000256" key="1">
    <source>
        <dbReference type="ARBA" id="ARBA00004247"/>
    </source>
</evidence>
<feature type="signal peptide" evidence="17">
    <location>
        <begin position="1"/>
        <end position="32"/>
    </location>
</feature>
<dbReference type="InterPro" id="IPR051022">
    <property type="entry name" value="Notch_Cell-Fate_Det"/>
</dbReference>
<feature type="domain" description="EGF-like" evidence="19">
    <location>
        <begin position="354"/>
        <end position="410"/>
    </location>
</feature>
<feature type="domain" description="Laminin G" evidence="18">
    <location>
        <begin position="723"/>
        <end position="901"/>
    </location>
</feature>
<keyword evidence="9 16" id="KW-0472">Membrane</keyword>
<feature type="disulfide bond" evidence="14">
    <location>
        <begin position="1244"/>
        <end position="1253"/>
    </location>
</feature>
<feature type="domain" description="EGF-like" evidence="19">
    <location>
        <begin position="201"/>
        <end position="237"/>
    </location>
</feature>
<evidence type="ECO:0000256" key="17">
    <source>
        <dbReference type="SAM" id="SignalP"/>
    </source>
</evidence>
<dbReference type="PROSITE" id="PS01186">
    <property type="entry name" value="EGF_2"/>
    <property type="match status" value="10"/>
</dbReference>
<comment type="similarity">
    <text evidence="13">Belongs to the Crumbs protein family.</text>
</comment>
<comment type="caution">
    <text evidence="14">Lacks conserved residue(s) required for the propagation of feature annotation.</text>
</comment>
<feature type="disulfide bond" evidence="14">
    <location>
        <begin position="1282"/>
        <end position="1291"/>
    </location>
</feature>
<feature type="domain" description="EGF-like" evidence="19">
    <location>
        <begin position="412"/>
        <end position="454"/>
    </location>
</feature>
<feature type="disulfide bond" evidence="14">
    <location>
        <begin position="486"/>
        <end position="495"/>
    </location>
</feature>
<keyword evidence="20" id="KW-1185">Reference proteome</keyword>
<dbReference type="InterPro" id="IPR001881">
    <property type="entry name" value="EGF-like_Ca-bd_dom"/>
</dbReference>
<dbReference type="InterPro" id="IPR000152">
    <property type="entry name" value="EGF-type_Asp/Asn_hydroxyl_site"/>
</dbReference>
<dbReference type="InterPro" id="IPR000742">
    <property type="entry name" value="EGF"/>
</dbReference>
<dbReference type="PANTHER" id="PTHR24049:SF22">
    <property type="entry name" value="DROSOPHILA CRUMBS HOMOLOG"/>
    <property type="match status" value="1"/>
</dbReference>
<reference evidence="21" key="1">
    <citation type="submission" date="2025-08" db="UniProtKB">
        <authorList>
            <consortium name="RefSeq"/>
        </authorList>
    </citation>
    <scope>IDENTIFICATION</scope>
</reference>
<feature type="disulfide bond" evidence="14">
    <location>
        <begin position="342"/>
        <end position="351"/>
    </location>
</feature>
<dbReference type="SMART" id="SM00179">
    <property type="entry name" value="EGF_CA"/>
    <property type="match status" value="12"/>
</dbReference>
<keyword evidence="12" id="KW-0966">Cell projection</keyword>
<dbReference type="SMART" id="SM00181">
    <property type="entry name" value="EGF"/>
    <property type="match status" value="18"/>
</dbReference>
<dbReference type="SUPFAM" id="SSF49899">
    <property type="entry name" value="Concanavalin A-like lectins/glucanases"/>
    <property type="match status" value="3"/>
</dbReference>
<dbReference type="FunFam" id="2.10.25.10:FF:000208">
    <property type="entry name" value="Crumbs 2, cell polarity complex component"/>
    <property type="match status" value="1"/>
</dbReference>
<dbReference type="InterPro" id="IPR013032">
    <property type="entry name" value="EGF-like_CS"/>
</dbReference>
<dbReference type="PROSITE" id="PS01187">
    <property type="entry name" value="EGF_CA"/>
    <property type="match status" value="3"/>
</dbReference>
<evidence type="ECO:0000256" key="2">
    <source>
        <dbReference type="ARBA" id="ARBA00004316"/>
    </source>
</evidence>
<proteinExistence type="inferred from homology"/>
<keyword evidence="11" id="KW-0325">Glycoprotein</keyword>
<feature type="domain" description="EGF-like" evidence="19">
    <location>
        <begin position="277"/>
        <end position="314"/>
    </location>
</feature>
<organism evidence="20 21">
    <name type="scientific">Clupea harengus</name>
    <name type="common">Atlantic herring</name>
    <dbReference type="NCBI Taxonomy" id="7950"/>
    <lineage>
        <taxon>Eukaryota</taxon>
        <taxon>Metazoa</taxon>
        <taxon>Chordata</taxon>
        <taxon>Craniata</taxon>
        <taxon>Vertebrata</taxon>
        <taxon>Euteleostomi</taxon>
        <taxon>Actinopterygii</taxon>
        <taxon>Neopterygii</taxon>
        <taxon>Teleostei</taxon>
        <taxon>Clupei</taxon>
        <taxon>Clupeiformes</taxon>
        <taxon>Clupeoidei</taxon>
        <taxon>Clupeidae</taxon>
        <taxon>Clupea</taxon>
    </lineage>
</organism>
<dbReference type="FunFam" id="2.10.25.10:FF:000143">
    <property type="entry name" value="Protein crumbs 1"/>
    <property type="match status" value="2"/>
</dbReference>
<evidence type="ECO:0000256" key="12">
    <source>
        <dbReference type="ARBA" id="ARBA00023273"/>
    </source>
</evidence>
<feature type="domain" description="EGF-like" evidence="19">
    <location>
        <begin position="239"/>
        <end position="275"/>
    </location>
</feature>
<keyword evidence="7" id="KW-0677">Repeat</keyword>
<feature type="disulfide bond" evidence="14">
    <location>
        <begin position="189"/>
        <end position="198"/>
    </location>
</feature>
<sequence>MDIAALLLIKINSPSWFLLGLVVIAWIKSVSPLQTSPVCRSKPCQNGGSCQEAPSEYLCQCPSTVPTPPSLRCQEEHKPCLPWTCQGNTTCQPKSVVSQGLSCRCEAGTAGHSCQSRVQLCAQVYCGEEEEGTQCRLLSSPSAQQGYSCVCQPGFTGPQCETHMDQCTPNPCRNRAICRSRGDGPTCFCVPGFQGALCEIEVNECISQPCQNGATCMNKIGRYLCLCRPGFTGASCELQIDECQSEPCLNGGRCHDYVDGFSCMCTAGFQGDRCEVDVDECRDQPCQHGARCIDDINSFSCDCSQTGFTGPLCEVPVPPCLSGPCLNGAVCEENGRDYTCKCWPGFEGPRCEVNVSVCDSNPCLNGGHCLEVFWEALYSTEPDFPETDNPPHTAGYVCRCPPGLQGVLCQEDVNECVDSPCKNGGVCENTLGGYTCACPHQAPDGLHYGGKNCTVALVGCEGHECQNNATCLPFLSEGRHGYDCLCLDGFTGSRCQTSTTFSFERRGHLLLQTPLLDAEAASNITLSFRTVLPDAVLFQRGSGGPLLSLEVRGGRLHLSLHGASQQGQQNVQLGALELPQNVTDGQWHSVQALLGEGLLVLTLLDTGCESGGPMCEGMTQVDSGPLGSALQHTLIGAAFEGWLAGQSFIGCLGDLFVDSQLMVPEEWLSSSAVNITPGCSHRNRCQDGPCENRGQCVNLWQAYQCRCQRPYEGQNCSEEYLTARFGHEDAQSYAVFSLEQDPTEPDSLSVSLFVRTRRPSGLLLVLSNGTGQYLRVWLEQGLVHAQTHQLEEVQGTSALDDGTVHLLSVSVEGGQLRLAQSGRAEGAVAMETRPVRVQAGDVVHVGGLEEPRGTATFGGYFKGCVQDLRLGGLPLQFFALELDDPVSSLTPQKMSHVIQGCAGDDTCAKTPCLNGGMCYSVWDDFSCTCPPNTAGQRCEEVKWCELSPCPPDAVCRTLTHGYECMANMTFQGNSAILYRGSGRIESSLTSIAFSLRTRQGDAAILHAERGPEFVTVWLQDGLLVLQLLSGNASSSSSSSSPSLSSLSSSSSSSVASGTLSLRSSIPVNDGTWHSVEFFMVAPWADTSPWTLLLDNREELSSTSDAKVGNLDFLRDGVDVQLGGLGPEGGGLSLAGCLSTVEVGSVALPFYGADEVTLPRLQHERFDLVGLTGAVPMSGCWGEPMCQPEPCLNGGSCHDLFNAYGCNCPPGWAGRRCELNEDTCASAPCIHGNCTVKGLEYKCTCQVGYTGTNCETEMDVCEGSACANGATCLHGINKYACLCPENYTGPYCEDKIAEVPWYIVVRKIRPKLPVSICGDELRNYTCFNGGNCSEQDLSCDCRSGFIGHRCEQELDECKSNPCLNGGYCRNMLNKFQCVCEMSYGGERCQIDLSEESLTSDLLLSASLVAVALLVALSASVTALVVALSRRATRGTYSPSRQEKEGPRVELWSIVQPPPAERLI</sequence>
<dbReference type="Proteomes" id="UP000515152">
    <property type="component" value="Chromosome 10"/>
</dbReference>
<keyword evidence="3" id="KW-1003">Cell membrane</keyword>
<evidence type="ECO:0000313" key="20">
    <source>
        <dbReference type="Proteomes" id="UP000515152"/>
    </source>
</evidence>
<dbReference type="PROSITE" id="PS00010">
    <property type="entry name" value="ASX_HYDROXYL"/>
    <property type="match status" value="7"/>
</dbReference>
<evidence type="ECO:0000256" key="8">
    <source>
        <dbReference type="ARBA" id="ARBA00022989"/>
    </source>
</evidence>
<feature type="disulfide bond" evidence="14">
    <location>
        <begin position="151"/>
        <end position="160"/>
    </location>
</feature>
<dbReference type="RefSeq" id="XP_031431324.1">
    <property type="nucleotide sequence ID" value="XM_031575464.1"/>
</dbReference>
<dbReference type="Pfam" id="PF12661">
    <property type="entry name" value="hEGF"/>
    <property type="match status" value="1"/>
</dbReference>
<dbReference type="Pfam" id="PF07645">
    <property type="entry name" value="EGF_CA"/>
    <property type="match status" value="1"/>
</dbReference>
<accession>A0A6P8FX95</accession>
<dbReference type="PRINTS" id="PR00010">
    <property type="entry name" value="EGFBLOOD"/>
</dbReference>
<feature type="domain" description="EGF-like" evidence="19">
    <location>
        <begin position="316"/>
        <end position="352"/>
    </location>
</feature>
<evidence type="ECO:0000259" key="19">
    <source>
        <dbReference type="PROSITE" id="PS50026"/>
    </source>
</evidence>
<dbReference type="KEGG" id="char:105898235"/>
<dbReference type="CDD" id="cd00110">
    <property type="entry name" value="LamG"/>
    <property type="match status" value="3"/>
</dbReference>
<feature type="domain" description="EGF-like" evidence="19">
    <location>
        <begin position="1181"/>
        <end position="1217"/>
    </location>
</feature>
<dbReference type="OrthoDB" id="283575at2759"/>
<keyword evidence="10 14" id="KW-1015">Disulfide bond</keyword>
<feature type="disulfide bond" evidence="14">
    <location>
        <begin position="1207"/>
        <end position="1216"/>
    </location>
</feature>
<protein>
    <submittedName>
        <fullName evidence="21">Protein crumbs homolog 1</fullName>
    </submittedName>
</protein>
<evidence type="ECO:0000256" key="6">
    <source>
        <dbReference type="ARBA" id="ARBA00022729"/>
    </source>
</evidence>
<feature type="domain" description="EGF-like" evidence="19">
    <location>
        <begin position="456"/>
        <end position="496"/>
    </location>
</feature>
<dbReference type="FunFam" id="2.10.25.10:FF:000252">
    <property type="entry name" value="Crumbs homolog 1 (Drosophila)"/>
    <property type="match status" value="1"/>
</dbReference>
<feature type="disulfide bond" evidence="14">
    <location>
        <begin position="400"/>
        <end position="409"/>
    </location>
</feature>
<feature type="domain" description="EGF-like" evidence="19">
    <location>
        <begin position="903"/>
        <end position="939"/>
    </location>
</feature>
<dbReference type="PROSITE" id="PS00022">
    <property type="entry name" value="EGF_1"/>
    <property type="match status" value="15"/>
</dbReference>
<feature type="disulfide bond" evidence="14">
    <location>
        <begin position="1340"/>
        <end position="1349"/>
    </location>
</feature>
<evidence type="ECO:0000256" key="16">
    <source>
        <dbReference type="SAM" id="Phobius"/>
    </source>
</evidence>
<dbReference type="FunFam" id="2.10.25.10:FF:000039">
    <property type="entry name" value="Crumbs cell polarity complex component 1"/>
    <property type="match status" value="1"/>
</dbReference>
<dbReference type="GO" id="GO:0048731">
    <property type="term" value="P:system development"/>
    <property type="evidence" value="ECO:0007669"/>
    <property type="project" value="UniProtKB-ARBA"/>
</dbReference>
<dbReference type="GO" id="GO:0005911">
    <property type="term" value="C:cell-cell junction"/>
    <property type="evidence" value="ECO:0007669"/>
    <property type="project" value="UniProtKB-ARBA"/>
</dbReference>
<feature type="disulfide bond" evidence="14">
    <location>
        <begin position="1378"/>
        <end position="1387"/>
    </location>
</feature>
<feature type="domain" description="EGF-like" evidence="19">
    <location>
        <begin position="1256"/>
        <end position="1292"/>
    </location>
</feature>
<keyword evidence="6 17" id="KW-0732">Signal</keyword>
<feature type="domain" description="EGF-like" evidence="19">
    <location>
        <begin position="681"/>
        <end position="717"/>
    </location>
</feature>
<evidence type="ECO:0000256" key="10">
    <source>
        <dbReference type="ARBA" id="ARBA00023157"/>
    </source>
</evidence>
<feature type="region of interest" description="Disordered" evidence="15">
    <location>
        <begin position="1034"/>
        <end position="1054"/>
    </location>
</feature>
<feature type="domain" description="EGF-like" evidence="19">
    <location>
        <begin position="1219"/>
        <end position="1254"/>
    </location>
</feature>
<dbReference type="PROSITE" id="PS50025">
    <property type="entry name" value="LAM_G_DOMAIN"/>
    <property type="match status" value="3"/>
</dbReference>
<dbReference type="FunFam" id="2.10.25.10:FF:000327">
    <property type="entry name" value="neurogenic locus notch homolog protein 4"/>
    <property type="match status" value="1"/>
</dbReference>
<dbReference type="CTD" id="23418"/>
<dbReference type="GO" id="GO:0007163">
    <property type="term" value="P:establishment or maintenance of cell polarity"/>
    <property type="evidence" value="ECO:0007669"/>
    <property type="project" value="UniProtKB-ARBA"/>
</dbReference>
<evidence type="ECO:0000256" key="5">
    <source>
        <dbReference type="ARBA" id="ARBA00022692"/>
    </source>
</evidence>
<feature type="domain" description="Laminin G" evidence="18">
    <location>
        <begin position="965"/>
        <end position="1179"/>
    </location>
</feature>
<feature type="domain" description="EGF-like" evidence="19">
    <location>
        <begin position="163"/>
        <end position="199"/>
    </location>
</feature>
<evidence type="ECO:0000256" key="3">
    <source>
        <dbReference type="ARBA" id="ARBA00022475"/>
    </source>
</evidence>
<feature type="disulfide bond" evidence="14">
    <location>
        <begin position="105"/>
        <end position="114"/>
    </location>
</feature>
<evidence type="ECO:0000259" key="18">
    <source>
        <dbReference type="PROSITE" id="PS50025"/>
    </source>
</evidence>
<dbReference type="SMART" id="SM00282">
    <property type="entry name" value="LamG"/>
    <property type="match status" value="3"/>
</dbReference>
<evidence type="ECO:0000256" key="13">
    <source>
        <dbReference type="ARBA" id="ARBA00060989"/>
    </source>
</evidence>
<feature type="domain" description="EGF-like" evidence="19">
    <location>
        <begin position="1352"/>
        <end position="1388"/>
    </location>
</feature>
<dbReference type="Gene3D" id="2.10.25.10">
    <property type="entry name" value="Laminin"/>
    <property type="match status" value="17"/>
</dbReference>
<dbReference type="GO" id="GO:0042995">
    <property type="term" value="C:cell projection"/>
    <property type="evidence" value="ECO:0007669"/>
    <property type="project" value="UniProtKB-SubCell"/>
</dbReference>
<dbReference type="InterPro" id="IPR013320">
    <property type="entry name" value="ConA-like_dom_sf"/>
</dbReference>
<dbReference type="CDD" id="cd00054">
    <property type="entry name" value="EGF_CA"/>
    <property type="match status" value="11"/>
</dbReference>
<dbReference type="FunFam" id="2.10.25.10:FF:000061">
    <property type="entry name" value="Delta-like protein"/>
    <property type="match status" value="1"/>
</dbReference>
<feature type="disulfide bond" evidence="14">
    <location>
        <begin position="929"/>
        <end position="938"/>
    </location>
</feature>
<dbReference type="GeneID" id="105898235"/>
<gene>
    <name evidence="21" type="primary">crb1</name>
</gene>
<feature type="domain" description="EGF-like" evidence="19">
    <location>
        <begin position="76"/>
        <end position="115"/>
    </location>
</feature>
<feature type="disulfide bond" evidence="14">
    <location>
        <begin position="265"/>
        <end position="274"/>
    </location>
</feature>
<dbReference type="InterPro" id="IPR009030">
    <property type="entry name" value="Growth_fac_rcpt_cys_sf"/>
</dbReference>
<feature type="disulfide bond" evidence="14">
    <location>
        <begin position="707"/>
        <end position="716"/>
    </location>
</feature>
<dbReference type="InterPro" id="IPR018097">
    <property type="entry name" value="EGF_Ca-bd_CS"/>
</dbReference>
<dbReference type="PANTHER" id="PTHR24049">
    <property type="entry name" value="CRUMBS FAMILY MEMBER"/>
    <property type="match status" value="1"/>
</dbReference>
<dbReference type="SUPFAM" id="SSF57184">
    <property type="entry name" value="Growth factor receptor domain"/>
    <property type="match status" value="1"/>
</dbReference>
<dbReference type="FunFam" id="2.10.25.10:FF:000123">
    <property type="entry name" value="Crumbs homolog 1 (Drosophila)"/>
    <property type="match status" value="1"/>
</dbReference>
<keyword evidence="8 16" id="KW-1133">Transmembrane helix</keyword>
<dbReference type="Pfam" id="PF02210">
    <property type="entry name" value="Laminin_G_2"/>
    <property type="match status" value="3"/>
</dbReference>
<dbReference type="FunFam" id="2.10.25.10:FF:000282">
    <property type="entry name" value="Crumbs cell polarity complex component 2"/>
    <property type="match status" value="1"/>
</dbReference>
<feature type="disulfide bond" evidence="14">
    <location>
        <begin position="227"/>
        <end position="236"/>
    </location>
</feature>
<dbReference type="GO" id="GO:0032991">
    <property type="term" value="C:protein-containing complex"/>
    <property type="evidence" value="ECO:0007669"/>
    <property type="project" value="UniProtKB-ARBA"/>
</dbReference>
<keyword evidence="4 14" id="KW-0245">EGF-like domain</keyword>
<dbReference type="FunFam" id="2.10.25.10:FF:000348">
    <property type="entry name" value="Crumbs 1, cell polarity complex component"/>
    <property type="match status" value="1"/>
</dbReference>
<evidence type="ECO:0000256" key="7">
    <source>
        <dbReference type="ARBA" id="ARBA00022737"/>
    </source>
</evidence>
<dbReference type="InterPro" id="IPR001791">
    <property type="entry name" value="Laminin_G"/>
</dbReference>
<feature type="domain" description="EGF-like" evidence="19">
    <location>
        <begin position="117"/>
        <end position="161"/>
    </location>
</feature>
<dbReference type="Gene3D" id="2.60.120.200">
    <property type="match status" value="3"/>
</dbReference>
<dbReference type="GO" id="GO:0005509">
    <property type="term" value="F:calcium ion binding"/>
    <property type="evidence" value="ECO:0007669"/>
    <property type="project" value="InterPro"/>
</dbReference>
<dbReference type="GO" id="GO:0016324">
    <property type="term" value="C:apical plasma membrane"/>
    <property type="evidence" value="ECO:0007669"/>
    <property type="project" value="UniProtKB-SubCell"/>
</dbReference>
<feature type="disulfide bond" evidence="14">
    <location>
        <begin position="1223"/>
        <end position="1233"/>
    </location>
</feature>
<feature type="domain" description="EGF-like" evidence="19">
    <location>
        <begin position="35"/>
        <end position="74"/>
    </location>
</feature>
<feature type="domain" description="Laminin G" evidence="18">
    <location>
        <begin position="498"/>
        <end position="679"/>
    </location>
</feature>
<evidence type="ECO:0000256" key="15">
    <source>
        <dbReference type="SAM" id="MobiDB-lite"/>
    </source>
</evidence>
<feature type="domain" description="EGF-like" evidence="19">
    <location>
        <begin position="1312"/>
        <end position="1350"/>
    </location>
</feature>
<dbReference type="SUPFAM" id="SSF57196">
    <property type="entry name" value="EGF/Laminin"/>
    <property type="match status" value="10"/>
</dbReference>
<dbReference type="FunFam" id="2.60.120.200:FF:000081">
    <property type="entry name" value="Crumbs 1, cell polarity complex component"/>
    <property type="match status" value="1"/>
</dbReference>
<evidence type="ECO:0000256" key="11">
    <source>
        <dbReference type="ARBA" id="ARBA00023180"/>
    </source>
</evidence>
<name>A0A6P8FX95_CLUHA</name>
<evidence type="ECO:0000313" key="21">
    <source>
        <dbReference type="RefSeq" id="XP_031431324.1"/>
    </source>
</evidence>
<evidence type="ECO:0000256" key="14">
    <source>
        <dbReference type="PROSITE-ProRule" id="PRU00076"/>
    </source>
</evidence>
<feature type="chain" id="PRO_5027792320" evidence="17">
    <location>
        <begin position="33"/>
        <end position="1462"/>
    </location>
</feature>
<dbReference type="FunFam" id="2.10.25.10:FF:000012">
    <property type="entry name" value="Delta-like protein"/>
    <property type="match status" value="1"/>
</dbReference>
<comment type="subcellular location">
    <subcellularLocation>
        <location evidence="1">Apical cell membrane</location>
        <topology evidence="1">Single-pass type I membrane protein</topology>
    </subcellularLocation>
    <subcellularLocation>
        <location evidence="2">Cell projection</location>
    </subcellularLocation>
</comment>
<dbReference type="InterPro" id="IPR049883">
    <property type="entry name" value="NOTCH1_EGF-like"/>
</dbReference>
<dbReference type="Pfam" id="PF00008">
    <property type="entry name" value="EGF"/>
    <property type="match status" value="9"/>
</dbReference>
<keyword evidence="5 16" id="KW-0812">Transmembrane</keyword>
<dbReference type="PROSITE" id="PS50026">
    <property type="entry name" value="EGF_3"/>
    <property type="match status" value="18"/>
</dbReference>
<dbReference type="FunFam" id="2.10.25.10:FF:000066">
    <property type="entry name" value="FAT atypical cadherin 4"/>
    <property type="match status" value="1"/>
</dbReference>
<evidence type="ECO:0000256" key="9">
    <source>
        <dbReference type="ARBA" id="ARBA00023136"/>
    </source>
</evidence>
<evidence type="ECO:0000256" key="4">
    <source>
        <dbReference type="ARBA" id="ARBA00022536"/>
    </source>
</evidence>